<organism evidence="11 12">
    <name type="scientific">Paracidovorax wautersii</name>
    <dbReference type="NCBI Taxonomy" id="1177982"/>
    <lineage>
        <taxon>Bacteria</taxon>
        <taxon>Pseudomonadati</taxon>
        <taxon>Pseudomonadota</taxon>
        <taxon>Betaproteobacteria</taxon>
        <taxon>Burkholderiales</taxon>
        <taxon>Comamonadaceae</taxon>
        <taxon>Paracidovorax</taxon>
    </lineage>
</organism>
<dbReference type="InterPro" id="IPR000917">
    <property type="entry name" value="Sulfatase_N"/>
</dbReference>
<sequence length="577" mass="62755">MRLIPPFLALQSAVPASSRNGNAAPAASSPTVHPARLIVLISLWLATACNLPLWRAVIDLPGGMSLQRAGFLAAFMVIVAAGTAAVLALLAWGRAVKPVLIFAVLAAAFGAYFMLAYGIVIDASMLANVLQTDAREATSLFTPRLPITVAALSVPAIWWLLRQRVTRLSWLRLALHQVLLIVGSTAVAALMLLWVFQPFASTMRNHTQLRYMINPLNSFYAVGNLAAQPFRQDRGPLQPVGADARLGASYTAQAKPPLLVLVLGETGRSGNFALNGYGRPTTPLLSARDDLVTARDAWSCGTSTATSVPCMYSHLGKEAYESRKGRYESLIDVLHHAGLAVLWVDNQGGCKGVCDRIGETNTSSANVPGLCPDGECLDMVMLKDLDKRIAALPAEQRARGTVVVLHQIGSHGPAYFRRSAPDRKPFQPECKSVNLQECSKEELWNAYDNSIVETDYFLNETIRWLQSHADTAQTSMIYVADHGESLGENNIYLHGMPYSIAPDVQKHVAWITWVSPAMEQRRGLTTACMRSAMGDKHITHDNYFHSVLGLLDVQTGVYKPQLDLFNGCEGKAPQAKG</sequence>
<evidence type="ECO:0000313" key="12">
    <source>
        <dbReference type="Proteomes" id="UP000199119"/>
    </source>
</evidence>
<accession>A0A1I1ZUB8</accession>
<evidence type="ECO:0000313" key="11">
    <source>
        <dbReference type="EMBL" id="SFE35256.1"/>
    </source>
</evidence>
<evidence type="ECO:0000256" key="6">
    <source>
        <dbReference type="ARBA" id="ARBA00022989"/>
    </source>
</evidence>
<keyword evidence="5 8" id="KW-0812">Transmembrane</keyword>
<feature type="transmembrane region" description="Helical" evidence="8">
    <location>
        <begin position="69"/>
        <end position="93"/>
    </location>
</feature>
<evidence type="ECO:0000259" key="10">
    <source>
        <dbReference type="Pfam" id="PF08019"/>
    </source>
</evidence>
<protein>
    <submittedName>
        <fullName evidence="11">Lipid A ethanolaminephosphotransferase</fullName>
    </submittedName>
</protein>
<evidence type="ECO:0000256" key="8">
    <source>
        <dbReference type="SAM" id="Phobius"/>
    </source>
</evidence>
<keyword evidence="6 8" id="KW-1133">Transmembrane helix</keyword>
<dbReference type="Gene3D" id="3.40.720.10">
    <property type="entry name" value="Alkaline Phosphatase, subunit A"/>
    <property type="match status" value="1"/>
</dbReference>
<feature type="transmembrane region" description="Helical" evidence="8">
    <location>
        <begin position="99"/>
        <end position="120"/>
    </location>
</feature>
<dbReference type="GO" id="GO:0005886">
    <property type="term" value="C:plasma membrane"/>
    <property type="evidence" value="ECO:0007669"/>
    <property type="project" value="UniProtKB-SubCell"/>
</dbReference>
<evidence type="ECO:0000256" key="2">
    <source>
        <dbReference type="ARBA" id="ARBA00022475"/>
    </source>
</evidence>
<dbReference type="CDD" id="cd16017">
    <property type="entry name" value="LptA"/>
    <property type="match status" value="1"/>
</dbReference>
<keyword evidence="4 11" id="KW-0808">Transferase</keyword>
<reference evidence="12" key="1">
    <citation type="submission" date="2016-10" db="EMBL/GenBank/DDBJ databases">
        <authorList>
            <person name="Varghese N."/>
            <person name="Submissions S."/>
        </authorList>
    </citation>
    <scope>NUCLEOTIDE SEQUENCE [LARGE SCALE GENOMIC DNA]</scope>
    <source>
        <strain evidence="12">DSM 27981</strain>
    </source>
</reference>
<dbReference type="SUPFAM" id="SSF53649">
    <property type="entry name" value="Alkaline phosphatase-like"/>
    <property type="match status" value="1"/>
</dbReference>
<feature type="domain" description="Phosphoethanolamine transferase N-terminal" evidence="10">
    <location>
        <begin position="82"/>
        <end position="228"/>
    </location>
</feature>
<evidence type="ECO:0000256" key="3">
    <source>
        <dbReference type="ARBA" id="ARBA00022519"/>
    </source>
</evidence>
<dbReference type="Proteomes" id="UP000199119">
    <property type="component" value="Unassembled WGS sequence"/>
</dbReference>
<feature type="domain" description="Sulfatase N-terminal" evidence="9">
    <location>
        <begin position="257"/>
        <end position="553"/>
    </location>
</feature>
<dbReference type="STRING" id="1177982.SAMN04489711_101340"/>
<keyword evidence="7 8" id="KW-0472">Membrane</keyword>
<dbReference type="NCBIfam" id="NF028537">
    <property type="entry name" value="P_eth_NH2_trans"/>
    <property type="match status" value="1"/>
</dbReference>
<dbReference type="OrthoDB" id="9786870at2"/>
<dbReference type="RefSeq" id="WP_092936943.1">
    <property type="nucleotide sequence ID" value="NZ_FONX01000001.1"/>
</dbReference>
<keyword evidence="3" id="KW-0997">Cell inner membrane</keyword>
<dbReference type="InterPro" id="IPR012549">
    <property type="entry name" value="EptA-like_N"/>
</dbReference>
<dbReference type="AlphaFoldDB" id="A0A1I1ZUB8"/>
<evidence type="ECO:0000256" key="5">
    <source>
        <dbReference type="ARBA" id="ARBA00022692"/>
    </source>
</evidence>
<gene>
    <name evidence="11" type="ORF">SAMN04489711_101340</name>
</gene>
<comment type="subcellular location">
    <subcellularLocation>
        <location evidence="1">Cell inner membrane</location>
        <topology evidence="1">Multi-pass membrane protein</topology>
    </subcellularLocation>
</comment>
<dbReference type="PANTHER" id="PTHR30443">
    <property type="entry name" value="INNER MEMBRANE PROTEIN"/>
    <property type="match status" value="1"/>
</dbReference>
<keyword evidence="2" id="KW-1003">Cell membrane</keyword>
<evidence type="ECO:0000256" key="4">
    <source>
        <dbReference type="ARBA" id="ARBA00022679"/>
    </source>
</evidence>
<dbReference type="PANTHER" id="PTHR30443:SF0">
    <property type="entry name" value="PHOSPHOETHANOLAMINE TRANSFERASE EPTA"/>
    <property type="match status" value="1"/>
</dbReference>
<feature type="transmembrane region" description="Helical" evidence="8">
    <location>
        <begin position="141"/>
        <end position="161"/>
    </location>
</feature>
<name>A0A1I1ZUB8_9BURK</name>
<dbReference type="GO" id="GO:0009244">
    <property type="term" value="P:lipopolysaccharide core region biosynthetic process"/>
    <property type="evidence" value="ECO:0007669"/>
    <property type="project" value="TreeGrafter"/>
</dbReference>
<dbReference type="InterPro" id="IPR040423">
    <property type="entry name" value="PEA_transferase"/>
</dbReference>
<keyword evidence="12" id="KW-1185">Reference proteome</keyword>
<evidence type="ECO:0000259" key="9">
    <source>
        <dbReference type="Pfam" id="PF00884"/>
    </source>
</evidence>
<evidence type="ECO:0000256" key="7">
    <source>
        <dbReference type="ARBA" id="ARBA00023136"/>
    </source>
</evidence>
<dbReference type="Pfam" id="PF00884">
    <property type="entry name" value="Sulfatase"/>
    <property type="match status" value="1"/>
</dbReference>
<dbReference type="InterPro" id="IPR017850">
    <property type="entry name" value="Alkaline_phosphatase_core_sf"/>
</dbReference>
<evidence type="ECO:0000256" key="1">
    <source>
        <dbReference type="ARBA" id="ARBA00004429"/>
    </source>
</evidence>
<proteinExistence type="predicted"/>
<dbReference type="EMBL" id="FONX01000001">
    <property type="protein sequence ID" value="SFE35256.1"/>
    <property type="molecule type" value="Genomic_DNA"/>
</dbReference>
<dbReference type="GO" id="GO:0016776">
    <property type="term" value="F:phosphotransferase activity, phosphate group as acceptor"/>
    <property type="evidence" value="ECO:0007669"/>
    <property type="project" value="TreeGrafter"/>
</dbReference>
<dbReference type="InterPro" id="IPR058130">
    <property type="entry name" value="PEA_transf_C"/>
</dbReference>
<dbReference type="Pfam" id="PF08019">
    <property type="entry name" value="EptA_B_N"/>
    <property type="match status" value="1"/>
</dbReference>
<feature type="transmembrane region" description="Helical" evidence="8">
    <location>
        <begin position="173"/>
        <end position="196"/>
    </location>
</feature>